<gene>
    <name evidence="1" type="ORF">XVE_1619</name>
</gene>
<sequence>MSCVLASRTQRLCKTENASLNPIVQIVLSMRIAARMTASSMTTEALAYLYHYPHPT</sequence>
<comment type="caution">
    <text evidence="1">The sequence shown here is derived from an EMBL/GenBank/DDBJ whole genome shotgun (WGS) entry which is preliminary data.</text>
</comment>
<organism evidence="1 2">
    <name type="scientific">Xanthomonas vesicatoria ATCC 35937</name>
    <dbReference type="NCBI Taxonomy" id="925775"/>
    <lineage>
        <taxon>Bacteria</taxon>
        <taxon>Pseudomonadati</taxon>
        <taxon>Pseudomonadota</taxon>
        <taxon>Gammaproteobacteria</taxon>
        <taxon>Lysobacterales</taxon>
        <taxon>Lysobacteraceae</taxon>
        <taxon>Xanthomonas</taxon>
    </lineage>
</organism>
<evidence type="ECO:0000313" key="2">
    <source>
        <dbReference type="Proteomes" id="UP000003299"/>
    </source>
</evidence>
<proteinExistence type="predicted"/>
<name>F0BBZ5_9XANT</name>
<dbReference type="Proteomes" id="UP000003299">
    <property type="component" value="Unassembled WGS sequence"/>
</dbReference>
<dbReference type="EMBL" id="AEQV01000044">
    <property type="protein sequence ID" value="EGD10069.1"/>
    <property type="molecule type" value="Genomic_DNA"/>
</dbReference>
<dbReference type="AlphaFoldDB" id="F0BBZ5"/>
<reference evidence="1 2" key="1">
    <citation type="journal article" date="2011" name="BMC Genomics">
        <title>Comparative genomics reveals diversity among xanthomonads infecting tomato and pepper.</title>
        <authorList>
            <person name="Potnis N."/>
            <person name="Krasileva K."/>
            <person name="Chow V."/>
            <person name="Almeida N.F."/>
            <person name="Patil P.B."/>
            <person name="Ryan R.P."/>
            <person name="Sharlach M."/>
            <person name="Behlau F."/>
            <person name="Dow J.M."/>
            <person name="Momol M.T."/>
            <person name="White F.F."/>
            <person name="Preston J.F."/>
            <person name="Vinatzer B.A."/>
            <person name="Koebnik R."/>
            <person name="Setubal J.C."/>
            <person name="Norman D.J."/>
            <person name="Staskawicz B.J."/>
            <person name="Jones J.B."/>
        </authorList>
    </citation>
    <scope>NUCLEOTIDE SEQUENCE [LARGE SCALE GENOMIC DNA]</scope>
    <source>
        <strain evidence="1 2">ATCC 35937</strain>
    </source>
</reference>
<protein>
    <submittedName>
        <fullName evidence="1">Uncharacterized protein</fullName>
    </submittedName>
</protein>
<accession>F0BBZ5</accession>
<evidence type="ECO:0000313" key="1">
    <source>
        <dbReference type="EMBL" id="EGD10069.1"/>
    </source>
</evidence>